<dbReference type="Pfam" id="PF00501">
    <property type="entry name" value="AMP-binding"/>
    <property type="match status" value="1"/>
</dbReference>
<evidence type="ECO:0000256" key="2">
    <source>
        <dbReference type="ARBA" id="ARBA00022598"/>
    </source>
</evidence>
<dbReference type="PANTHER" id="PTHR43859:SF4">
    <property type="entry name" value="BUTANOATE--COA LIGASE AAE1-RELATED"/>
    <property type="match status" value="1"/>
</dbReference>
<evidence type="ECO:0000313" key="7">
    <source>
        <dbReference type="EMBL" id="PXX81193.1"/>
    </source>
</evidence>
<keyword evidence="8" id="KW-1185">Reference proteome</keyword>
<dbReference type="Gene3D" id="3.30.300.30">
    <property type="match status" value="1"/>
</dbReference>
<dbReference type="InterPro" id="IPR045851">
    <property type="entry name" value="AMP-bd_C_sf"/>
</dbReference>
<dbReference type="RefSeq" id="WP_110389514.1">
    <property type="nucleotide sequence ID" value="NZ_QJKI01000002.1"/>
</dbReference>
<dbReference type="PANTHER" id="PTHR43859">
    <property type="entry name" value="ACYL-ACTIVATING ENZYME"/>
    <property type="match status" value="1"/>
</dbReference>
<feature type="domain" description="AMP-binding enzyme C-terminal" evidence="6">
    <location>
        <begin position="456"/>
        <end position="536"/>
    </location>
</feature>
<dbReference type="InterPro" id="IPR042099">
    <property type="entry name" value="ANL_N_sf"/>
</dbReference>
<dbReference type="EMBL" id="QJKI01000002">
    <property type="protein sequence ID" value="PXX81193.1"/>
    <property type="molecule type" value="Genomic_DNA"/>
</dbReference>
<organism evidence="7 8">
    <name type="scientific">Rivihabitans pingtungensis</name>
    <dbReference type="NCBI Taxonomy" id="1054498"/>
    <lineage>
        <taxon>Bacteria</taxon>
        <taxon>Pseudomonadati</taxon>
        <taxon>Pseudomonadota</taxon>
        <taxon>Betaproteobacteria</taxon>
        <taxon>Neisseriales</taxon>
        <taxon>Aquaspirillaceae</taxon>
        <taxon>Rivihabitans</taxon>
    </lineage>
</organism>
<accession>A0A318L6T7</accession>
<comment type="caution">
    <text evidence="7">The sequence shown here is derived from an EMBL/GenBank/DDBJ whole genome shotgun (WGS) entry which is preliminary data.</text>
</comment>
<dbReference type="InterPro" id="IPR025110">
    <property type="entry name" value="AMP-bd_C"/>
</dbReference>
<dbReference type="AlphaFoldDB" id="A0A318L6T7"/>
<comment type="similarity">
    <text evidence="1">Belongs to the ATP-dependent AMP-binding enzyme family.</text>
</comment>
<dbReference type="InterPro" id="IPR000873">
    <property type="entry name" value="AMP-dep_synth/lig_dom"/>
</dbReference>
<name>A0A318L6T7_9NEIS</name>
<evidence type="ECO:0000256" key="4">
    <source>
        <dbReference type="ARBA" id="ARBA00023098"/>
    </source>
</evidence>
<dbReference type="FunFam" id="3.30.300.30:FF:000008">
    <property type="entry name" value="2,3-dihydroxybenzoate-AMP ligase"/>
    <property type="match status" value="1"/>
</dbReference>
<evidence type="ECO:0000256" key="1">
    <source>
        <dbReference type="ARBA" id="ARBA00006432"/>
    </source>
</evidence>
<reference evidence="7 8" key="1">
    <citation type="submission" date="2018-05" db="EMBL/GenBank/DDBJ databases">
        <title>Genomic Encyclopedia of Type Strains, Phase IV (KMG-IV): sequencing the most valuable type-strain genomes for metagenomic binning, comparative biology and taxonomic classification.</title>
        <authorList>
            <person name="Goeker M."/>
        </authorList>
    </citation>
    <scope>NUCLEOTIDE SEQUENCE [LARGE SCALE GENOMIC DNA]</scope>
    <source>
        <strain evidence="7 8">DSM 29661</strain>
    </source>
</reference>
<dbReference type="OrthoDB" id="9763207at2"/>
<keyword evidence="4" id="KW-0443">Lipid metabolism</keyword>
<gene>
    <name evidence="7" type="ORF">DFR34_10228</name>
</gene>
<dbReference type="SUPFAM" id="SSF56801">
    <property type="entry name" value="Acetyl-CoA synthetase-like"/>
    <property type="match status" value="1"/>
</dbReference>
<keyword evidence="3" id="KW-0276">Fatty acid metabolism</keyword>
<evidence type="ECO:0000313" key="8">
    <source>
        <dbReference type="Proteomes" id="UP000247555"/>
    </source>
</evidence>
<evidence type="ECO:0000259" key="5">
    <source>
        <dbReference type="Pfam" id="PF00501"/>
    </source>
</evidence>
<dbReference type="GO" id="GO:0016874">
    <property type="term" value="F:ligase activity"/>
    <property type="evidence" value="ECO:0007669"/>
    <property type="project" value="UniProtKB-KW"/>
</dbReference>
<dbReference type="CDD" id="cd12119">
    <property type="entry name" value="ttLC_FACS_AlkK_like"/>
    <property type="match status" value="1"/>
</dbReference>
<dbReference type="Gene3D" id="3.40.50.12780">
    <property type="entry name" value="N-terminal domain of ligase-like"/>
    <property type="match status" value="1"/>
</dbReference>
<evidence type="ECO:0000259" key="6">
    <source>
        <dbReference type="Pfam" id="PF13193"/>
    </source>
</evidence>
<keyword evidence="2" id="KW-0436">Ligase</keyword>
<dbReference type="NCBIfam" id="NF004837">
    <property type="entry name" value="PRK06187.1"/>
    <property type="match status" value="1"/>
</dbReference>
<evidence type="ECO:0000256" key="3">
    <source>
        <dbReference type="ARBA" id="ARBA00022832"/>
    </source>
</evidence>
<dbReference type="GO" id="GO:0006631">
    <property type="term" value="P:fatty acid metabolic process"/>
    <property type="evidence" value="ECO:0007669"/>
    <property type="project" value="UniProtKB-KW"/>
</dbReference>
<dbReference type="Pfam" id="PF13193">
    <property type="entry name" value="AMP-binding_C"/>
    <property type="match status" value="1"/>
</dbReference>
<proteinExistence type="inferred from homology"/>
<protein>
    <submittedName>
        <fullName evidence="7">Fatty-acyl-CoA synthase</fullName>
    </submittedName>
</protein>
<feature type="domain" description="AMP-dependent synthetase/ligase" evidence="5">
    <location>
        <begin position="33"/>
        <end position="406"/>
    </location>
</feature>
<sequence>MSFTIAAHAAAQAYGYPLLIKQLLHTTLTQASQQEIVYADRFRYTYADFYQRVQRLAQALTTLGVGMGDTVAVMDWDSHRYLESYFAVPMMGSVLFNVNVRLSEDQIIYTMNHARPKVLLVNAEFLPVFNDIRAQLESVEHVILLNDGAPQDAAALGMAGEYEALLAASPAQFDFPDFDEHTRATTFYTTGTTGLPKGVFFSHRQLVLHTLSAALGLASNPEHGRLHREDVYMPITPMFHVHAWGIPYIATLLGIKQVYPGRYLPESLLNLIAQEKVTFSQCVPTILHMLLTHPRAKEIDLTGLKMVIGGSALTEGLAHTALARGMDVFVGYGMSETCPIMSLSRLTREQLTQDAAAQIPLRIKTGQAIPLVDLRIVDDNMADLPHNGSRTGEVVARAPWLTQGYLHNPAASDELWAGGYLHTNDIGMMDERGVLQITDRLKDVIKTGGEWISSLELESLLTRHPAVSECAVIAIPDAKWGERPLALVVLKPEQQASADELRAHLRDFAEQGHISRWAVPEHIRFVDALARTSVGKLNKRALREQFVQQSQG</sequence>
<dbReference type="Proteomes" id="UP000247555">
    <property type="component" value="Unassembled WGS sequence"/>
</dbReference>